<feature type="transmembrane region" description="Helical" evidence="4">
    <location>
        <begin position="213"/>
        <end position="236"/>
    </location>
</feature>
<dbReference type="EMBL" id="CP060007">
    <property type="protein sequence ID" value="QNA42880.1"/>
    <property type="molecule type" value="Genomic_DNA"/>
</dbReference>
<evidence type="ECO:0000313" key="6">
    <source>
        <dbReference type="EMBL" id="QNA42880.1"/>
    </source>
</evidence>
<dbReference type="InterPro" id="IPR036259">
    <property type="entry name" value="MFS_trans_sf"/>
</dbReference>
<protein>
    <submittedName>
        <fullName evidence="6">MFS transporter</fullName>
    </submittedName>
</protein>
<feature type="transmembrane region" description="Helical" evidence="4">
    <location>
        <begin position="130"/>
        <end position="151"/>
    </location>
</feature>
<evidence type="ECO:0000256" key="4">
    <source>
        <dbReference type="SAM" id="Phobius"/>
    </source>
</evidence>
<dbReference type="GO" id="GO:0022857">
    <property type="term" value="F:transmembrane transporter activity"/>
    <property type="evidence" value="ECO:0007669"/>
    <property type="project" value="InterPro"/>
</dbReference>
<gene>
    <name evidence="6" type="ORF">H4075_12330</name>
</gene>
<feature type="transmembrane region" description="Helical" evidence="4">
    <location>
        <begin position="302"/>
        <end position="324"/>
    </location>
</feature>
<reference evidence="7" key="1">
    <citation type="submission" date="2020-08" db="EMBL/GenBank/DDBJ databases">
        <title>Lacibacter sp. S13-6-6 genome sequencing.</title>
        <authorList>
            <person name="Jin L."/>
        </authorList>
    </citation>
    <scope>NUCLEOTIDE SEQUENCE [LARGE SCALE GENOMIC DNA]</scope>
    <source>
        <strain evidence="7">S13-6-6</strain>
    </source>
</reference>
<dbReference type="InterPro" id="IPR011701">
    <property type="entry name" value="MFS"/>
</dbReference>
<proteinExistence type="predicted"/>
<keyword evidence="3 4" id="KW-0472">Membrane</keyword>
<feature type="domain" description="Major facilitator superfamily (MFS) profile" evidence="5">
    <location>
        <begin position="1"/>
        <end position="393"/>
    </location>
</feature>
<evidence type="ECO:0000256" key="1">
    <source>
        <dbReference type="ARBA" id="ARBA00022692"/>
    </source>
</evidence>
<dbReference type="PROSITE" id="PS50850">
    <property type="entry name" value="MFS"/>
    <property type="match status" value="1"/>
</dbReference>
<feature type="transmembrane region" description="Helical" evidence="4">
    <location>
        <begin position="367"/>
        <end position="383"/>
    </location>
</feature>
<evidence type="ECO:0000256" key="3">
    <source>
        <dbReference type="ARBA" id="ARBA00023136"/>
    </source>
</evidence>
<feature type="transmembrane region" description="Helical" evidence="4">
    <location>
        <begin position="248"/>
        <end position="269"/>
    </location>
</feature>
<feature type="transmembrane region" description="Helical" evidence="4">
    <location>
        <begin position="336"/>
        <end position="355"/>
    </location>
</feature>
<dbReference type="PANTHER" id="PTHR23521:SF3">
    <property type="entry name" value="MFS TRANSPORTER"/>
    <property type="match status" value="1"/>
</dbReference>
<evidence type="ECO:0000313" key="7">
    <source>
        <dbReference type="Proteomes" id="UP000515344"/>
    </source>
</evidence>
<feature type="transmembrane region" description="Helical" evidence="4">
    <location>
        <begin position="74"/>
        <end position="92"/>
    </location>
</feature>
<dbReference type="RefSeq" id="WP_182801146.1">
    <property type="nucleotide sequence ID" value="NZ_CP060007.1"/>
</dbReference>
<accession>A0A7G5XBM7</accession>
<dbReference type="SUPFAM" id="SSF103473">
    <property type="entry name" value="MFS general substrate transporter"/>
    <property type="match status" value="1"/>
</dbReference>
<dbReference type="PANTHER" id="PTHR23521">
    <property type="entry name" value="TRANSPORTER MFS SUPERFAMILY"/>
    <property type="match status" value="1"/>
</dbReference>
<dbReference type="AlphaFoldDB" id="A0A7G5XBM7"/>
<dbReference type="Gene3D" id="1.20.1250.20">
    <property type="entry name" value="MFS general substrate transporter like domains"/>
    <property type="match status" value="1"/>
</dbReference>
<organism evidence="6 7">
    <name type="scientific">Lacibacter sediminis</name>
    <dbReference type="NCBI Taxonomy" id="2760713"/>
    <lineage>
        <taxon>Bacteria</taxon>
        <taxon>Pseudomonadati</taxon>
        <taxon>Bacteroidota</taxon>
        <taxon>Chitinophagia</taxon>
        <taxon>Chitinophagales</taxon>
        <taxon>Chitinophagaceae</taxon>
        <taxon>Lacibacter</taxon>
    </lineage>
</organism>
<dbReference type="Proteomes" id="UP000515344">
    <property type="component" value="Chromosome"/>
</dbReference>
<dbReference type="Pfam" id="PF07690">
    <property type="entry name" value="MFS_1"/>
    <property type="match status" value="1"/>
</dbReference>
<dbReference type="KEGG" id="lacs:H4075_12330"/>
<evidence type="ECO:0000259" key="5">
    <source>
        <dbReference type="PROSITE" id="PS50850"/>
    </source>
</evidence>
<keyword evidence="1 4" id="KW-0812">Transmembrane</keyword>
<keyword evidence="7" id="KW-1185">Reference proteome</keyword>
<feature type="transmembrane region" description="Helical" evidence="4">
    <location>
        <begin position="276"/>
        <end position="296"/>
    </location>
</feature>
<sequence length="393" mass="43207">MQRPNHILPLIVLSQFAGTSLWFSGNAILTEISKAFQLQQDGLAIVTSSVLIGFITGTFLYAITAIADRFKPSVVFFISSLLAASANLLILLPQQDFLLLVLSRFFVGFFLAGIYPVGMKIAAEWYEKGLGKALGYLVGALVMGTAFPHLLKQSGWDYNWKHVLLFTSSVAAAGGLIIYLFVPRGPFYKKGSSYSFDAFKNSFRFPNFRAASFGYFGHMWELYAFWAFVPVILNIYTKQNAAVMNVPFWSFIIIAAGAIGCVAGGYITLKQGSAKVAYAGMLVSFCCCVLSIFSFALPPFLFLFFLLIWGFAVVADSPQFSSIVAQTAVAENKGSALTIVTCIGFSITVASVYVLNRLFEQFMQSPYVLLILAPGPLFGLWKLKPLLKQKTFN</sequence>
<keyword evidence="2 4" id="KW-1133">Transmembrane helix</keyword>
<feature type="transmembrane region" description="Helical" evidence="4">
    <location>
        <begin position="98"/>
        <end position="118"/>
    </location>
</feature>
<name>A0A7G5XBM7_9BACT</name>
<feature type="transmembrane region" description="Helical" evidence="4">
    <location>
        <begin position="43"/>
        <end position="62"/>
    </location>
</feature>
<dbReference type="InterPro" id="IPR020846">
    <property type="entry name" value="MFS_dom"/>
</dbReference>
<feature type="transmembrane region" description="Helical" evidence="4">
    <location>
        <begin position="163"/>
        <end position="182"/>
    </location>
</feature>
<evidence type="ECO:0000256" key="2">
    <source>
        <dbReference type="ARBA" id="ARBA00022989"/>
    </source>
</evidence>
<dbReference type="GO" id="GO:0005886">
    <property type="term" value="C:plasma membrane"/>
    <property type="evidence" value="ECO:0007669"/>
    <property type="project" value="TreeGrafter"/>
</dbReference>
<feature type="transmembrane region" description="Helical" evidence="4">
    <location>
        <begin position="7"/>
        <end position="23"/>
    </location>
</feature>